<protein>
    <recommendedName>
        <fullName evidence="3">Hydrolase</fullName>
    </recommendedName>
</protein>
<name>A0ABW2RLL2_9BACL</name>
<evidence type="ECO:0000313" key="2">
    <source>
        <dbReference type="Proteomes" id="UP001596500"/>
    </source>
</evidence>
<evidence type="ECO:0000313" key="1">
    <source>
        <dbReference type="EMBL" id="MFC7441621.1"/>
    </source>
</evidence>
<comment type="caution">
    <text evidence="1">The sequence shown here is derived from an EMBL/GenBank/DDBJ whole genome shotgun (WGS) entry which is preliminary data.</text>
</comment>
<dbReference type="RefSeq" id="WP_379864929.1">
    <property type="nucleotide sequence ID" value="NZ_JBHTBW010000031.1"/>
</dbReference>
<dbReference type="Proteomes" id="UP001596500">
    <property type="component" value="Unassembled WGS sequence"/>
</dbReference>
<proteinExistence type="predicted"/>
<gene>
    <name evidence="1" type="ORF">ACFQNG_10795</name>
</gene>
<keyword evidence="2" id="KW-1185">Reference proteome</keyword>
<evidence type="ECO:0008006" key="3">
    <source>
        <dbReference type="Google" id="ProtNLM"/>
    </source>
</evidence>
<accession>A0ABW2RLL2</accession>
<sequence length="107" mass="12628">MEKTRYYVTVDIGPRAGEIRETLEVNDPNYDFEIEATREEIERLEKLFNEVGDTDFSTFVLAHIPFLNNERKENVTEDQKIQEIYRMIYQLGTPATKERMKEAGLVH</sequence>
<reference evidence="2" key="1">
    <citation type="journal article" date="2019" name="Int. J. Syst. Evol. Microbiol.">
        <title>The Global Catalogue of Microorganisms (GCM) 10K type strain sequencing project: providing services to taxonomists for standard genome sequencing and annotation.</title>
        <authorList>
            <consortium name="The Broad Institute Genomics Platform"/>
            <consortium name="The Broad Institute Genome Sequencing Center for Infectious Disease"/>
            <person name="Wu L."/>
            <person name="Ma J."/>
        </authorList>
    </citation>
    <scope>NUCLEOTIDE SEQUENCE [LARGE SCALE GENOMIC DNA]</scope>
    <source>
        <strain evidence="2">CGMCC 1.12942</strain>
    </source>
</reference>
<organism evidence="1 2">
    <name type="scientific">Laceyella putida</name>
    <dbReference type="NCBI Taxonomy" id="110101"/>
    <lineage>
        <taxon>Bacteria</taxon>
        <taxon>Bacillati</taxon>
        <taxon>Bacillota</taxon>
        <taxon>Bacilli</taxon>
        <taxon>Bacillales</taxon>
        <taxon>Thermoactinomycetaceae</taxon>
        <taxon>Laceyella</taxon>
    </lineage>
</organism>
<dbReference type="EMBL" id="JBHTBW010000031">
    <property type="protein sequence ID" value="MFC7441621.1"/>
    <property type="molecule type" value="Genomic_DNA"/>
</dbReference>